<dbReference type="AlphaFoldDB" id="W6Q830"/>
<gene>
    <name evidence="1" type="ORF">PROQFM164_S02g002691</name>
</gene>
<evidence type="ECO:0000313" key="2">
    <source>
        <dbReference type="Proteomes" id="UP000030686"/>
    </source>
</evidence>
<proteinExistence type="predicted"/>
<accession>W6Q830</accession>
<keyword evidence="2" id="KW-1185">Reference proteome</keyword>
<sequence>MVKTRDEETTTSCCPCPGALWSNVHGSGCPASFGSVQFEGLVGSYTYSVSSCTSNLWSTGAATVDQLAIAETSSHRHLDQLIQISYLRSAGVNGTVNLLGITSLTVLELSDLLVYDVYYKC</sequence>
<dbReference type="EMBL" id="HG792016">
    <property type="protein sequence ID" value="CDM32540.1"/>
    <property type="molecule type" value="Genomic_DNA"/>
</dbReference>
<protein>
    <submittedName>
        <fullName evidence="1">Genomic scaffold, ProqFM164S02</fullName>
    </submittedName>
</protein>
<evidence type="ECO:0000313" key="1">
    <source>
        <dbReference type="EMBL" id="CDM32540.1"/>
    </source>
</evidence>
<name>W6Q830_PENRF</name>
<dbReference type="Proteomes" id="UP000030686">
    <property type="component" value="Unassembled WGS sequence"/>
</dbReference>
<reference evidence="1" key="1">
    <citation type="journal article" date="2014" name="Nat. Commun.">
        <title>Multiple recent horizontal transfers of a large genomic region in cheese making fungi.</title>
        <authorList>
            <person name="Cheeseman K."/>
            <person name="Ropars J."/>
            <person name="Renault P."/>
            <person name="Dupont J."/>
            <person name="Gouzy J."/>
            <person name="Branca A."/>
            <person name="Abraham A.L."/>
            <person name="Ceppi M."/>
            <person name="Conseiller E."/>
            <person name="Debuchy R."/>
            <person name="Malagnac F."/>
            <person name="Goarin A."/>
            <person name="Silar P."/>
            <person name="Lacoste S."/>
            <person name="Sallet E."/>
            <person name="Bensimon A."/>
            <person name="Giraud T."/>
            <person name="Brygoo Y."/>
        </authorList>
    </citation>
    <scope>NUCLEOTIDE SEQUENCE [LARGE SCALE GENOMIC DNA]</scope>
    <source>
        <strain evidence="1">FM164</strain>
    </source>
</reference>
<organism evidence="1 2">
    <name type="scientific">Penicillium roqueforti (strain FM164)</name>
    <dbReference type="NCBI Taxonomy" id="1365484"/>
    <lineage>
        <taxon>Eukaryota</taxon>
        <taxon>Fungi</taxon>
        <taxon>Dikarya</taxon>
        <taxon>Ascomycota</taxon>
        <taxon>Pezizomycotina</taxon>
        <taxon>Eurotiomycetes</taxon>
        <taxon>Eurotiomycetidae</taxon>
        <taxon>Eurotiales</taxon>
        <taxon>Aspergillaceae</taxon>
        <taxon>Penicillium</taxon>
    </lineage>
</organism>